<proteinExistence type="predicted"/>
<name>A0A1A7C7U7_9BURK</name>
<dbReference type="AlphaFoldDB" id="A0A1A7C7U7"/>
<evidence type="ECO:0000313" key="1">
    <source>
        <dbReference type="EMBL" id="OBV40393.1"/>
    </source>
</evidence>
<dbReference type="STRING" id="1747903.ASR47_101616"/>
<comment type="caution">
    <text evidence="1">The sequence shown here is derived from an EMBL/GenBank/DDBJ whole genome shotgun (WGS) entry which is preliminary data.</text>
</comment>
<dbReference type="EMBL" id="LOCQ01000047">
    <property type="protein sequence ID" value="OBV40393.1"/>
    <property type="molecule type" value="Genomic_DNA"/>
</dbReference>
<dbReference type="PATRIC" id="fig|1747903.4.peg.4025"/>
<organism evidence="1 2">
    <name type="scientific">Janthinobacterium psychrotolerans</name>
    <dbReference type="NCBI Taxonomy" id="1747903"/>
    <lineage>
        <taxon>Bacteria</taxon>
        <taxon>Pseudomonadati</taxon>
        <taxon>Pseudomonadota</taxon>
        <taxon>Betaproteobacteria</taxon>
        <taxon>Burkholderiales</taxon>
        <taxon>Oxalobacteraceae</taxon>
        <taxon>Janthinobacterium</taxon>
    </lineage>
</organism>
<dbReference type="Proteomes" id="UP000092713">
    <property type="component" value="Unassembled WGS sequence"/>
</dbReference>
<accession>A0A1A7C7U7</accession>
<keyword evidence="2" id="KW-1185">Reference proteome</keyword>
<evidence type="ECO:0008006" key="3">
    <source>
        <dbReference type="Google" id="ProtNLM"/>
    </source>
</evidence>
<reference evidence="1 2" key="1">
    <citation type="submission" date="2016-04" db="EMBL/GenBank/DDBJ databases">
        <title>Draft genome sequence of Janthinobacterium psychrotolerans sp. nov., isolated from freshwater sediments in Denmark.</title>
        <authorList>
            <person name="Gong X."/>
            <person name="Skrivergaard S."/>
            <person name="Korsgaard B.S."/>
            <person name="Schreiber L."/>
            <person name="Marshall I.P."/>
            <person name="Finster K."/>
            <person name="Schramm A."/>
        </authorList>
    </citation>
    <scope>NUCLEOTIDE SEQUENCE [LARGE SCALE GENOMIC DNA]</scope>
    <source>
        <strain evidence="1 2">S3-2</strain>
    </source>
</reference>
<evidence type="ECO:0000313" key="2">
    <source>
        <dbReference type="Proteomes" id="UP000092713"/>
    </source>
</evidence>
<protein>
    <recommendedName>
        <fullName evidence="3">HIRAN domain-containing protein</fullName>
    </recommendedName>
</protein>
<sequence>MLYLLAFATVVALLYYVFRDRTAVQPLSTALVSIREYVPAIPPGAPAHHWTDGGRYASEVDNDAMYQPAIAKLAGEHGPGNADEKCLALLVCDDANPFQDKAIAVFIDGQLVGYLAHGDALRLHRNLAHRDLAGHLSSCDAVIRGGGLWNGKRLSYAVWLDLAPFN</sequence>
<gene>
    <name evidence="1" type="ORF">ASR47_101616</name>
</gene>
<dbReference type="RefSeq" id="WP_065306906.1">
    <property type="nucleotide sequence ID" value="NZ_LOCQ01000047.1"/>
</dbReference>
<dbReference type="OrthoDB" id="8702168at2"/>